<feature type="transmembrane region" description="Helical" evidence="7">
    <location>
        <begin position="167"/>
        <end position="187"/>
    </location>
</feature>
<keyword evidence="5 7" id="KW-1133">Transmembrane helix</keyword>
<keyword evidence="3" id="KW-1003">Cell membrane</keyword>
<evidence type="ECO:0000256" key="4">
    <source>
        <dbReference type="ARBA" id="ARBA00022692"/>
    </source>
</evidence>
<feature type="transmembrane region" description="Helical" evidence="7">
    <location>
        <begin position="348"/>
        <end position="369"/>
    </location>
</feature>
<dbReference type="CDD" id="cd13148">
    <property type="entry name" value="MATE_like_3"/>
    <property type="match status" value="1"/>
</dbReference>
<sequence length="479" mass="48750">MSDVAALADDAGPAVGPALAKPVSTAGAERKARVRTLMLEGPIVPTLTRLALPTIGVMVAQTAVGIAETYYVGFLGTDALAGVALVFPIFMLMTTMSNGGIGSGVASAVARAIGAGRHHDADALVFHATVLAVFFGALFTAGAWLGGPALYAALGGHDASLTAALKYSNWLFAGAIAVWIVNMFAAALRGSGNVKVPALVTLVGALVMIPASPALIFGFGPIPRLGIAGAGIAFGAYYTGALLIMLGYMRSGRSGLTLGLARLQWRLFADILRVGLPTAINALQTNLCVILVTGAVGLFGTAALAGYGTASRLDYVMIPVLFGLSSAVLTMVGINIGAGNGARARHIAWISALIGVGVTELIGLVAAIAPSLWLTLFTHDPAALEAGTTYLRIVGVVYGLFGFGFVVSFAGQGANLVFWPSVAVSGRLLTAAGLSWLAVTFLGAGMGTVSAIVALSFVVYAGFASLAIFRRAGWHVRTA</sequence>
<feature type="transmembrane region" description="Helical" evidence="7">
    <location>
        <begin position="287"/>
        <end position="310"/>
    </location>
</feature>
<dbReference type="GO" id="GO:0042910">
    <property type="term" value="F:xenobiotic transmembrane transporter activity"/>
    <property type="evidence" value="ECO:0007669"/>
    <property type="project" value="InterPro"/>
</dbReference>
<dbReference type="PANTHER" id="PTHR43549">
    <property type="entry name" value="MULTIDRUG RESISTANCE PROTEIN YPNP-RELATED"/>
    <property type="match status" value="1"/>
</dbReference>
<dbReference type="GO" id="GO:0005886">
    <property type="term" value="C:plasma membrane"/>
    <property type="evidence" value="ECO:0007669"/>
    <property type="project" value="UniProtKB-SubCell"/>
</dbReference>
<dbReference type="Pfam" id="PF01554">
    <property type="entry name" value="MatE"/>
    <property type="match status" value="2"/>
</dbReference>
<organism evidence="8 9">
    <name type="scientific">Enhydrobacter aerosaccus</name>
    <dbReference type="NCBI Taxonomy" id="225324"/>
    <lineage>
        <taxon>Bacteria</taxon>
        <taxon>Pseudomonadati</taxon>
        <taxon>Pseudomonadota</taxon>
        <taxon>Alphaproteobacteria</taxon>
        <taxon>Hyphomicrobiales</taxon>
        <taxon>Enhydrobacter</taxon>
    </lineage>
</organism>
<evidence type="ECO:0000256" key="7">
    <source>
        <dbReference type="SAM" id="Phobius"/>
    </source>
</evidence>
<dbReference type="NCBIfam" id="TIGR00797">
    <property type="entry name" value="matE"/>
    <property type="match status" value="1"/>
</dbReference>
<evidence type="ECO:0000313" key="8">
    <source>
        <dbReference type="EMBL" id="SKA06444.1"/>
    </source>
</evidence>
<dbReference type="RefSeq" id="WP_085935081.1">
    <property type="nucleotide sequence ID" value="NZ_FUWJ01000003.1"/>
</dbReference>
<evidence type="ECO:0000256" key="6">
    <source>
        <dbReference type="ARBA" id="ARBA00023136"/>
    </source>
</evidence>
<evidence type="ECO:0000256" key="2">
    <source>
        <dbReference type="ARBA" id="ARBA00022448"/>
    </source>
</evidence>
<dbReference type="OrthoDB" id="9806302at2"/>
<dbReference type="PANTHER" id="PTHR43549:SF3">
    <property type="entry name" value="MULTIDRUG RESISTANCE PROTEIN YPNP-RELATED"/>
    <property type="match status" value="1"/>
</dbReference>
<evidence type="ECO:0000256" key="5">
    <source>
        <dbReference type="ARBA" id="ARBA00022989"/>
    </source>
</evidence>
<dbReference type="STRING" id="225324.SAMN02745126_03405"/>
<feature type="transmembrane region" description="Helical" evidence="7">
    <location>
        <begin position="417"/>
        <end position="439"/>
    </location>
</feature>
<dbReference type="InterPro" id="IPR048279">
    <property type="entry name" value="MdtK-like"/>
</dbReference>
<dbReference type="Proteomes" id="UP000190092">
    <property type="component" value="Unassembled WGS sequence"/>
</dbReference>
<dbReference type="InterPro" id="IPR052031">
    <property type="entry name" value="Membrane_Transporter-Flippase"/>
</dbReference>
<name>A0A1T4QRX3_9HYPH</name>
<feature type="transmembrane region" description="Helical" evidence="7">
    <location>
        <begin position="225"/>
        <end position="248"/>
    </location>
</feature>
<dbReference type="GO" id="GO:0015297">
    <property type="term" value="F:antiporter activity"/>
    <property type="evidence" value="ECO:0007669"/>
    <property type="project" value="InterPro"/>
</dbReference>
<feature type="transmembrane region" description="Helical" evidence="7">
    <location>
        <begin position="445"/>
        <end position="469"/>
    </location>
</feature>
<feature type="transmembrane region" description="Helical" evidence="7">
    <location>
        <begin position="70"/>
        <end position="93"/>
    </location>
</feature>
<evidence type="ECO:0000256" key="3">
    <source>
        <dbReference type="ARBA" id="ARBA00022475"/>
    </source>
</evidence>
<feature type="transmembrane region" description="Helical" evidence="7">
    <location>
        <begin position="389"/>
        <end position="410"/>
    </location>
</feature>
<dbReference type="AlphaFoldDB" id="A0A1T4QRX3"/>
<keyword evidence="2" id="KW-0813">Transport</keyword>
<keyword evidence="9" id="KW-1185">Reference proteome</keyword>
<dbReference type="InterPro" id="IPR002528">
    <property type="entry name" value="MATE_fam"/>
</dbReference>
<dbReference type="PIRSF" id="PIRSF006603">
    <property type="entry name" value="DinF"/>
    <property type="match status" value="1"/>
</dbReference>
<feature type="transmembrane region" description="Helical" evidence="7">
    <location>
        <begin position="316"/>
        <end position="336"/>
    </location>
</feature>
<comment type="subcellular location">
    <subcellularLocation>
        <location evidence="1">Cell inner membrane</location>
        <topology evidence="1">Multi-pass membrane protein</topology>
    </subcellularLocation>
</comment>
<protein>
    <submittedName>
        <fullName evidence="8">Putative efflux protein, MATE family</fullName>
    </submittedName>
</protein>
<proteinExistence type="predicted"/>
<feature type="transmembrane region" description="Helical" evidence="7">
    <location>
        <begin position="124"/>
        <end position="147"/>
    </location>
</feature>
<evidence type="ECO:0000256" key="1">
    <source>
        <dbReference type="ARBA" id="ARBA00004429"/>
    </source>
</evidence>
<gene>
    <name evidence="8" type="ORF">SAMN02745126_03405</name>
</gene>
<accession>A0A1T4QRX3</accession>
<dbReference type="EMBL" id="FUWJ01000003">
    <property type="protein sequence ID" value="SKA06444.1"/>
    <property type="molecule type" value="Genomic_DNA"/>
</dbReference>
<feature type="transmembrane region" description="Helical" evidence="7">
    <location>
        <begin position="199"/>
        <end position="219"/>
    </location>
</feature>
<evidence type="ECO:0000313" key="9">
    <source>
        <dbReference type="Proteomes" id="UP000190092"/>
    </source>
</evidence>
<keyword evidence="6 7" id="KW-0472">Membrane</keyword>
<keyword evidence="4 7" id="KW-0812">Transmembrane</keyword>
<reference evidence="9" key="1">
    <citation type="submission" date="2017-02" db="EMBL/GenBank/DDBJ databases">
        <authorList>
            <person name="Varghese N."/>
            <person name="Submissions S."/>
        </authorList>
    </citation>
    <scope>NUCLEOTIDE SEQUENCE [LARGE SCALE GENOMIC DNA]</scope>
    <source>
        <strain evidence="9">ATCC 27094</strain>
    </source>
</reference>